<keyword evidence="2" id="KW-1185">Reference proteome</keyword>
<evidence type="ECO:0000313" key="1">
    <source>
        <dbReference type="EMBL" id="ABV37163.1"/>
    </source>
</evidence>
<dbReference type="Proteomes" id="UP000002015">
    <property type="component" value="Chromosome"/>
</dbReference>
<organism evidence="1 2">
    <name type="scientific">Shewanella sediminis (strain HAW-EB3)</name>
    <dbReference type="NCBI Taxonomy" id="425104"/>
    <lineage>
        <taxon>Bacteria</taxon>
        <taxon>Pseudomonadati</taxon>
        <taxon>Pseudomonadota</taxon>
        <taxon>Gammaproteobacteria</taxon>
        <taxon>Alteromonadales</taxon>
        <taxon>Shewanellaceae</taxon>
        <taxon>Shewanella</taxon>
    </lineage>
</organism>
<evidence type="ECO:0000313" key="2">
    <source>
        <dbReference type="Proteomes" id="UP000002015"/>
    </source>
</evidence>
<gene>
    <name evidence="1" type="ordered locus">Ssed_2556</name>
</gene>
<dbReference type="KEGG" id="sse:Ssed_2556"/>
<proteinExistence type="predicted"/>
<dbReference type="EMBL" id="CP000821">
    <property type="protein sequence ID" value="ABV37163.1"/>
    <property type="molecule type" value="Genomic_DNA"/>
</dbReference>
<protein>
    <submittedName>
        <fullName evidence="1">Uncharacterized protein</fullName>
    </submittedName>
</protein>
<dbReference type="HOGENOM" id="CLU_2144124_0_0_6"/>
<reference evidence="1 2" key="1">
    <citation type="submission" date="2007-08" db="EMBL/GenBank/DDBJ databases">
        <title>Complete sequence of Shewanella sediminis HAW-EB3.</title>
        <authorList>
            <consortium name="US DOE Joint Genome Institute"/>
            <person name="Copeland A."/>
            <person name="Lucas S."/>
            <person name="Lapidus A."/>
            <person name="Barry K."/>
            <person name="Glavina del Rio T."/>
            <person name="Dalin E."/>
            <person name="Tice H."/>
            <person name="Pitluck S."/>
            <person name="Chertkov O."/>
            <person name="Brettin T."/>
            <person name="Bruce D."/>
            <person name="Detter J.C."/>
            <person name="Han C."/>
            <person name="Schmutz J."/>
            <person name="Larimer F."/>
            <person name="Land M."/>
            <person name="Hauser L."/>
            <person name="Kyrpides N."/>
            <person name="Kim E."/>
            <person name="Zhao J.-S."/>
            <person name="Richardson P."/>
        </authorList>
    </citation>
    <scope>NUCLEOTIDE SEQUENCE [LARGE SCALE GENOMIC DNA]</scope>
    <source>
        <strain evidence="1 2">HAW-EB3</strain>
    </source>
</reference>
<accession>A8FWE0</accession>
<sequence>MIHCQFTKPNVHIISVPPHSDIDLYRKLLKEGFRQWLLNHFPDSDILLNKERMPERFALAADNKLPQSVMLDTSATYVGIAEKVIGEKLAISENPKQEIIDILRNEYQLIAD</sequence>
<dbReference type="STRING" id="425104.Ssed_2556"/>
<dbReference type="AlphaFoldDB" id="A8FWE0"/>
<name>A8FWE0_SHESH</name>
<dbReference type="eggNOG" id="COG0152">
    <property type="taxonomic scope" value="Bacteria"/>
</dbReference>